<feature type="non-terminal residue" evidence="1">
    <location>
        <position position="1"/>
    </location>
</feature>
<dbReference type="AlphaFoldDB" id="Q49248"/>
<proteinExistence type="predicted"/>
<reference evidence="1" key="2">
    <citation type="journal article" date="1993" name="J. Bacteriol.">
        <title>A survey of the Mycoplasma genitalium genome by using random sequencing.</title>
        <authorList>
            <person name="Peterson S.N."/>
            <person name="Hu P.-C."/>
            <person name="Bott K.F."/>
            <person name="Hutchison C.A. III"/>
        </authorList>
    </citation>
    <scope>NUCLEOTIDE SEQUENCE</scope>
</reference>
<protein>
    <submittedName>
        <fullName evidence="1">MgPa</fullName>
    </submittedName>
</protein>
<sequence>SIPWSTLRNWIVKNLIYFYRNSYFEDSLLII</sequence>
<organism evidence="1">
    <name type="scientific">Mycoplasmoides genitalium</name>
    <name type="common">Mycoplasma genitalium</name>
    <dbReference type="NCBI Taxonomy" id="2097"/>
    <lineage>
        <taxon>Bacteria</taxon>
        <taxon>Bacillati</taxon>
        <taxon>Mycoplasmatota</taxon>
        <taxon>Mycoplasmoidales</taxon>
        <taxon>Mycoplasmoidaceae</taxon>
        <taxon>Mycoplasmoides</taxon>
    </lineage>
</organism>
<accession>Q49248</accession>
<evidence type="ECO:0000313" key="1">
    <source>
        <dbReference type="EMBL" id="AAD12381.1"/>
    </source>
</evidence>
<name>Q49248_MYCGT</name>
<dbReference type="EMBL" id="U02110">
    <property type="protein sequence ID" value="AAD12381.1"/>
    <property type="molecule type" value="Genomic_DNA"/>
</dbReference>
<reference evidence="1" key="1">
    <citation type="thesis" date="1992" institute="Microbiology and Immunology" country="University of North Carolina Medical School">
        <title>Characterization and analysis of the Mycoplasma genitalium genome.</title>
        <authorList>
            <person name="Peterson S.N."/>
        </authorList>
    </citation>
    <scope>NUCLEOTIDE SEQUENCE</scope>
</reference>